<dbReference type="InterPro" id="IPR042099">
    <property type="entry name" value="ANL_N_sf"/>
</dbReference>
<sequence length="577" mass="60605">MVPGETFTDYFHVVAERSEVRPEQIALGYLTEDGSALAAEEWTYGELIARSRSVAARLREEMAEGERAMLLYPPGLPFVAAFLGCLAAGVVAVPAPLPDGRDKAQDRLAGIVSDSGARVVLTESSIAPIVDGWARTLPSPVPTLVTDGLDLAVGAAFTPVAADAAAPAFLQYTSGSTSAPKGVVVTHGNLVDNEVEIGLALETDASMSMVSWLPQFHDMGLIGMLLHPLFQGGTGRFLSPITFVKRPVTWIRALSAYRATVSVAPNFAFDLVARRCSADDLAGLDLSTVRSILNGSEPVQWESIARFTALLAPRGLHEHAVMPVYGLAEATLFVTGTTPSSPAVRTVVDADELAANRIAPVPADSPHARVLVGSGHPRRLEVLVVDEDGVPAADGRVGEIWVRGGGVAAGYWNMPELSAATFDATPVGGTGGWLRTGDLGASVDGELFVTGRTKDVIIVNGRNLYAHDIEAAARAAAPALARGVGAAFAVGSPERLVLVHELRPEHLGDATLDDVTAAVRSAVFAEFSVPLTELVLVAKGVVARTTSGKIRRTHMRAAHEAGTIARLEQASQPEVAR</sequence>
<gene>
    <name evidence="6" type="ORF">DW322_07865</name>
</gene>
<dbReference type="AlphaFoldDB" id="A0A6P2CJH9"/>
<name>A0A6P2CJH9_9NOCA</name>
<dbReference type="GO" id="GO:0006633">
    <property type="term" value="P:fatty acid biosynthetic process"/>
    <property type="evidence" value="ECO:0007669"/>
    <property type="project" value="TreeGrafter"/>
</dbReference>
<protein>
    <submittedName>
        <fullName evidence="6">Acyl-CoA synthase</fullName>
    </submittedName>
</protein>
<keyword evidence="3" id="KW-0276">Fatty acid metabolism</keyword>
<evidence type="ECO:0000313" key="7">
    <source>
        <dbReference type="Proteomes" id="UP000471120"/>
    </source>
</evidence>
<dbReference type="InterPro" id="IPR020845">
    <property type="entry name" value="AMP-binding_CS"/>
</dbReference>
<dbReference type="FunFam" id="3.40.50.12780:FF:000013">
    <property type="entry name" value="Long-chain-fatty-acid--AMP ligase FadD32"/>
    <property type="match status" value="1"/>
</dbReference>
<evidence type="ECO:0000259" key="5">
    <source>
        <dbReference type="Pfam" id="PF00501"/>
    </source>
</evidence>
<evidence type="ECO:0000256" key="2">
    <source>
        <dbReference type="ARBA" id="ARBA00022598"/>
    </source>
</evidence>
<dbReference type="InterPro" id="IPR000873">
    <property type="entry name" value="AMP-dep_synth/lig_dom"/>
</dbReference>
<evidence type="ECO:0000313" key="6">
    <source>
        <dbReference type="EMBL" id="TXG92513.1"/>
    </source>
</evidence>
<dbReference type="Gene3D" id="3.30.300.30">
    <property type="match status" value="1"/>
</dbReference>
<evidence type="ECO:0000256" key="4">
    <source>
        <dbReference type="ARBA" id="ARBA00023098"/>
    </source>
</evidence>
<dbReference type="CDD" id="cd05931">
    <property type="entry name" value="FAAL"/>
    <property type="match status" value="1"/>
</dbReference>
<dbReference type="PROSITE" id="PS00455">
    <property type="entry name" value="AMP_BINDING"/>
    <property type="match status" value="1"/>
</dbReference>
<evidence type="ECO:0000256" key="1">
    <source>
        <dbReference type="ARBA" id="ARBA00006432"/>
    </source>
</evidence>
<dbReference type="Proteomes" id="UP000471120">
    <property type="component" value="Unassembled WGS sequence"/>
</dbReference>
<dbReference type="SUPFAM" id="SSF56801">
    <property type="entry name" value="Acetyl-CoA synthetase-like"/>
    <property type="match status" value="1"/>
</dbReference>
<dbReference type="PANTHER" id="PTHR22754">
    <property type="entry name" value="DISCO-INTERACTING PROTEIN 2 DIP2 -RELATED"/>
    <property type="match status" value="1"/>
</dbReference>
<dbReference type="InterPro" id="IPR040097">
    <property type="entry name" value="FAAL/FAAC"/>
</dbReference>
<dbReference type="EMBL" id="QRCM01000001">
    <property type="protein sequence ID" value="TXG92513.1"/>
    <property type="molecule type" value="Genomic_DNA"/>
</dbReference>
<dbReference type="GO" id="GO:0016874">
    <property type="term" value="F:ligase activity"/>
    <property type="evidence" value="ECO:0007669"/>
    <property type="project" value="UniProtKB-KW"/>
</dbReference>
<reference evidence="6 7" key="1">
    <citation type="submission" date="2018-07" db="EMBL/GenBank/DDBJ databases">
        <title>Genome sequence of Rhodococcus rhodnii ATCC 35071 from Rhodnius prolixus.</title>
        <authorList>
            <person name="Patel V."/>
            <person name="Vogel K.J."/>
        </authorList>
    </citation>
    <scope>NUCLEOTIDE SEQUENCE [LARGE SCALE GENOMIC DNA]</scope>
    <source>
        <strain evidence="6 7">ATCC 35071</strain>
    </source>
</reference>
<dbReference type="PANTHER" id="PTHR22754:SF32">
    <property type="entry name" value="DISCO-INTERACTING PROTEIN 2"/>
    <property type="match status" value="1"/>
</dbReference>
<dbReference type="InterPro" id="IPR045851">
    <property type="entry name" value="AMP-bd_C_sf"/>
</dbReference>
<dbReference type="GO" id="GO:0005886">
    <property type="term" value="C:plasma membrane"/>
    <property type="evidence" value="ECO:0007669"/>
    <property type="project" value="TreeGrafter"/>
</dbReference>
<feature type="domain" description="AMP-dependent synthetase/ligase" evidence="5">
    <location>
        <begin position="18"/>
        <end position="412"/>
    </location>
</feature>
<keyword evidence="4" id="KW-0443">Lipid metabolism</keyword>
<accession>A0A6P2CJH9</accession>
<dbReference type="Gene3D" id="3.40.50.12780">
    <property type="entry name" value="N-terminal domain of ligase-like"/>
    <property type="match status" value="1"/>
</dbReference>
<proteinExistence type="inferred from homology"/>
<organism evidence="6 7">
    <name type="scientific">Rhodococcus rhodnii</name>
    <dbReference type="NCBI Taxonomy" id="38312"/>
    <lineage>
        <taxon>Bacteria</taxon>
        <taxon>Bacillati</taxon>
        <taxon>Actinomycetota</taxon>
        <taxon>Actinomycetes</taxon>
        <taxon>Mycobacteriales</taxon>
        <taxon>Nocardiaceae</taxon>
        <taxon>Rhodococcus</taxon>
    </lineage>
</organism>
<keyword evidence="2" id="KW-0436">Ligase</keyword>
<dbReference type="GO" id="GO:0071766">
    <property type="term" value="P:Actinobacterium-type cell wall biogenesis"/>
    <property type="evidence" value="ECO:0007669"/>
    <property type="project" value="UniProtKB-ARBA"/>
</dbReference>
<comment type="similarity">
    <text evidence="1">Belongs to the ATP-dependent AMP-binding enzyme family.</text>
</comment>
<dbReference type="GO" id="GO:0070566">
    <property type="term" value="F:adenylyltransferase activity"/>
    <property type="evidence" value="ECO:0007669"/>
    <property type="project" value="TreeGrafter"/>
</dbReference>
<comment type="caution">
    <text evidence="6">The sequence shown here is derived from an EMBL/GenBank/DDBJ whole genome shotgun (WGS) entry which is preliminary data.</text>
</comment>
<dbReference type="Pfam" id="PF00501">
    <property type="entry name" value="AMP-binding"/>
    <property type="match status" value="1"/>
</dbReference>
<evidence type="ECO:0000256" key="3">
    <source>
        <dbReference type="ARBA" id="ARBA00022832"/>
    </source>
</evidence>